<dbReference type="EMBL" id="KI537036">
    <property type="protein sequence ID" value="ESR34670.1"/>
    <property type="molecule type" value="Genomic_DNA"/>
</dbReference>
<dbReference type="GO" id="GO:0004860">
    <property type="term" value="F:protein kinase inhibitor activity"/>
    <property type="evidence" value="ECO:0007669"/>
    <property type="project" value="UniProtKB-KW"/>
</dbReference>
<feature type="non-terminal residue" evidence="3">
    <location>
        <position position="1"/>
    </location>
</feature>
<keyword evidence="1" id="KW-0649">Protein kinase inhibitor</keyword>
<dbReference type="PANTHER" id="PTHR33142">
    <property type="entry name" value="CYCLIN-DEPENDENT PROTEIN KINASE INHIBITOR SMR13"/>
    <property type="match status" value="1"/>
</dbReference>
<evidence type="ECO:0000313" key="4">
    <source>
        <dbReference type="Proteomes" id="UP000030687"/>
    </source>
</evidence>
<evidence type="ECO:0000256" key="2">
    <source>
        <dbReference type="ARBA" id="ARBA00023306"/>
    </source>
</evidence>
<sequence>VSSCGPNIINSFTSNNGGGCATPKAKRFRISERLSCPPAPMKKRVTSSNFSSKRSPVTFFSSPDIEIFFIRRRRNHFQYLNYQMGLGPLSFHKLKEGKEKASNILLLCG</sequence>
<keyword evidence="4" id="KW-1185">Reference proteome</keyword>
<name>V4S776_CITCL</name>
<organism evidence="3 4">
    <name type="scientific">Citrus clementina</name>
    <name type="common">Clementine</name>
    <name type="synonym">Citrus deliciosa x Citrus sinensis</name>
    <dbReference type="NCBI Taxonomy" id="85681"/>
    <lineage>
        <taxon>Eukaryota</taxon>
        <taxon>Viridiplantae</taxon>
        <taxon>Streptophyta</taxon>
        <taxon>Embryophyta</taxon>
        <taxon>Tracheophyta</taxon>
        <taxon>Spermatophyta</taxon>
        <taxon>Magnoliopsida</taxon>
        <taxon>eudicotyledons</taxon>
        <taxon>Gunneridae</taxon>
        <taxon>Pentapetalae</taxon>
        <taxon>rosids</taxon>
        <taxon>malvids</taxon>
        <taxon>Sapindales</taxon>
        <taxon>Rutaceae</taxon>
        <taxon>Aurantioideae</taxon>
        <taxon>Citrus</taxon>
    </lineage>
</organism>
<dbReference type="GO" id="GO:0005634">
    <property type="term" value="C:nucleus"/>
    <property type="evidence" value="ECO:0007669"/>
    <property type="project" value="TreeGrafter"/>
</dbReference>
<dbReference type="GO" id="GO:0032875">
    <property type="term" value="P:regulation of DNA endoreduplication"/>
    <property type="evidence" value="ECO:0007669"/>
    <property type="project" value="InterPro"/>
</dbReference>
<dbReference type="AlphaFoldDB" id="V4S776"/>
<keyword evidence="2" id="KW-0131">Cell cycle</keyword>
<evidence type="ECO:0000313" key="3">
    <source>
        <dbReference type="EMBL" id="ESR34670.1"/>
    </source>
</evidence>
<dbReference type="Gramene" id="ESR34670">
    <property type="protein sequence ID" value="ESR34670"/>
    <property type="gene ID" value="CICLE_v10006718mg"/>
</dbReference>
<accession>V4S776</accession>
<protein>
    <submittedName>
        <fullName evidence="3">Uncharacterized protein</fullName>
    </submittedName>
</protein>
<gene>
    <name evidence="3" type="ORF">CICLE_v10006718mg</name>
</gene>
<dbReference type="KEGG" id="cic:CICLE_v10006718mg"/>
<dbReference type="InterPro" id="IPR040389">
    <property type="entry name" value="SMR"/>
</dbReference>
<evidence type="ECO:0000256" key="1">
    <source>
        <dbReference type="ARBA" id="ARBA00023013"/>
    </source>
</evidence>
<dbReference type="PANTHER" id="PTHR33142:SF28">
    <property type="entry name" value="CYCLIN-DEPENDENT PROTEIN KINASE INHIBITOR SMR13"/>
    <property type="match status" value="1"/>
</dbReference>
<reference evidence="3 4" key="1">
    <citation type="submission" date="2013-10" db="EMBL/GenBank/DDBJ databases">
        <authorList>
            <consortium name="International Citrus Genome Consortium"/>
            <person name="Jenkins J."/>
            <person name="Schmutz J."/>
            <person name="Prochnik S."/>
            <person name="Rokhsar D."/>
            <person name="Gmitter F."/>
            <person name="Ollitrault P."/>
            <person name="Machado M."/>
            <person name="Talon M."/>
            <person name="Wincker P."/>
            <person name="Jaillon O."/>
            <person name="Morgante M."/>
        </authorList>
    </citation>
    <scope>NUCLEOTIDE SEQUENCE</scope>
    <source>
        <strain evidence="4">cv. Clemenules</strain>
    </source>
</reference>
<dbReference type="InParanoid" id="V4S776"/>
<proteinExistence type="predicted"/>
<dbReference type="Proteomes" id="UP000030687">
    <property type="component" value="Unassembled WGS sequence"/>
</dbReference>